<feature type="compositionally biased region" description="Low complexity" evidence="1">
    <location>
        <begin position="53"/>
        <end position="67"/>
    </location>
</feature>
<evidence type="ECO:0000313" key="4">
    <source>
        <dbReference type="EMBL" id="TWI44150.1"/>
    </source>
</evidence>
<dbReference type="Proteomes" id="UP000315112">
    <property type="component" value="Unassembled WGS sequence"/>
</dbReference>
<reference evidence="4 5" key="1">
    <citation type="journal article" date="2015" name="Stand. Genomic Sci.">
        <title>Genomic Encyclopedia of Bacterial and Archaeal Type Strains, Phase III: the genomes of soil and plant-associated and newly described type strains.</title>
        <authorList>
            <person name="Whitman W.B."/>
            <person name="Woyke T."/>
            <person name="Klenk H.P."/>
            <person name="Zhou Y."/>
            <person name="Lilburn T.G."/>
            <person name="Beck B.J."/>
            <person name="De Vos P."/>
            <person name="Vandamme P."/>
            <person name="Eisen J.A."/>
            <person name="Garrity G."/>
            <person name="Hugenholtz P."/>
            <person name="Kyrpides N.C."/>
        </authorList>
    </citation>
    <scope>NUCLEOTIDE SEQUENCE [LARGE SCALE GENOMIC DNA]</scope>
    <source>
        <strain evidence="4 5">CGMCC 1.10685</strain>
    </source>
</reference>
<feature type="chain" id="PRO_5043691647" description="Type II secretion system protein GspC N-terminal domain-containing protein" evidence="2">
    <location>
        <begin position="21"/>
        <end position="142"/>
    </location>
</feature>
<dbReference type="AlphaFoldDB" id="A0A562PIV5"/>
<reference evidence="3 6" key="3">
    <citation type="submission" date="2019-12" db="EMBL/GenBank/DDBJ databases">
        <title>Draft Genome Sequences of Six Type Strains of the Genus Massilia.</title>
        <authorList>
            <person name="Miess H."/>
            <person name="Frediansyah A."/>
            <person name="Goeker M."/>
            <person name="Gross H."/>
        </authorList>
    </citation>
    <scope>NUCLEOTIDE SEQUENCE [LARGE SCALE GENOMIC DNA]</scope>
    <source>
        <strain evidence="3 6">DSM 26639</strain>
    </source>
</reference>
<reference evidence="4" key="2">
    <citation type="submission" date="2019-07" db="EMBL/GenBank/DDBJ databases">
        <authorList>
            <person name="Whitman W."/>
            <person name="Huntemann M."/>
            <person name="Clum A."/>
            <person name="Pillay M."/>
            <person name="Palaniappan K."/>
            <person name="Varghese N."/>
            <person name="Mikhailova N."/>
            <person name="Stamatis D."/>
            <person name="Reddy T."/>
            <person name="Daum C."/>
            <person name="Shapiro N."/>
            <person name="Ivanova N."/>
            <person name="Kyrpides N."/>
            <person name="Woyke T."/>
        </authorList>
    </citation>
    <scope>NUCLEOTIDE SEQUENCE</scope>
    <source>
        <strain evidence="4">CGMCC 1.10685</strain>
    </source>
</reference>
<protein>
    <recommendedName>
        <fullName evidence="7">Type II secretion system protein GspC N-terminal domain-containing protein</fullName>
    </recommendedName>
</protein>
<proteinExistence type="predicted"/>
<accession>A0A562PIV5</accession>
<evidence type="ECO:0000313" key="5">
    <source>
        <dbReference type="Proteomes" id="UP000315112"/>
    </source>
</evidence>
<dbReference type="RefSeq" id="WP_158206875.1">
    <property type="nucleotide sequence ID" value="NZ_CP046904.1"/>
</dbReference>
<dbReference type="Proteomes" id="UP000437862">
    <property type="component" value="Chromosome"/>
</dbReference>
<evidence type="ECO:0000313" key="3">
    <source>
        <dbReference type="EMBL" id="QGZ42754.1"/>
    </source>
</evidence>
<sequence>MRIPALVACVAAAVALPAAAQDPLAFGRLFTTSAERAQLDQQRYSGAPVPNGAAAAPPAAATATAPAAAPPPAPPPAPVRLSGVVRRSNGSATVWLDGEARDTRLGRYRAGAPVPVDVAGRRLLMKPGQSYSPDDGTISDLR</sequence>
<feature type="region of interest" description="Disordered" evidence="1">
    <location>
        <begin position="41"/>
        <end position="83"/>
    </location>
</feature>
<keyword evidence="6" id="KW-1185">Reference proteome</keyword>
<feature type="compositionally biased region" description="Pro residues" evidence="1">
    <location>
        <begin position="68"/>
        <end position="78"/>
    </location>
</feature>
<keyword evidence="2" id="KW-0732">Signal</keyword>
<organism evidence="4 5">
    <name type="scientific">Pseudoduganella flava</name>
    <dbReference type="NCBI Taxonomy" id="871742"/>
    <lineage>
        <taxon>Bacteria</taxon>
        <taxon>Pseudomonadati</taxon>
        <taxon>Pseudomonadota</taxon>
        <taxon>Betaproteobacteria</taxon>
        <taxon>Burkholderiales</taxon>
        <taxon>Oxalobacteraceae</taxon>
        <taxon>Telluria group</taxon>
        <taxon>Pseudoduganella</taxon>
    </lineage>
</organism>
<gene>
    <name evidence="3" type="ORF">GO485_29430</name>
    <name evidence="4" type="ORF">IP92_04669</name>
</gene>
<evidence type="ECO:0000256" key="2">
    <source>
        <dbReference type="SAM" id="SignalP"/>
    </source>
</evidence>
<feature type="signal peptide" evidence="2">
    <location>
        <begin position="1"/>
        <end position="20"/>
    </location>
</feature>
<dbReference type="OrthoDB" id="9181795at2"/>
<name>A0A562PIV5_9BURK</name>
<evidence type="ECO:0000313" key="6">
    <source>
        <dbReference type="Proteomes" id="UP000437862"/>
    </source>
</evidence>
<dbReference type="EMBL" id="CP046904">
    <property type="protein sequence ID" value="QGZ42754.1"/>
    <property type="molecule type" value="Genomic_DNA"/>
</dbReference>
<evidence type="ECO:0008006" key="7">
    <source>
        <dbReference type="Google" id="ProtNLM"/>
    </source>
</evidence>
<evidence type="ECO:0000256" key="1">
    <source>
        <dbReference type="SAM" id="MobiDB-lite"/>
    </source>
</evidence>
<feature type="region of interest" description="Disordered" evidence="1">
    <location>
        <begin position="121"/>
        <end position="142"/>
    </location>
</feature>
<dbReference type="EMBL" id="VLKW01000010">
    <property type="protein sequence ID" value="TWI44150.1"/>
    <property type="molecule type" value="Genomic_DNA"/>
</dbReference>